<comment type="caution">
    <text evidence="1">The sequence shown here is derived from an EMBL/GenBank/DDBJ whole genome shotgun (WGS) entry which is preliminary data.</text>
</comment>
<protein>
    <submittedName>
        <fullName evidence="1">Uncharacterized protein</fullName>
    </submittedName>
</protein>
<sequence length="290" mass="33404">MSFSVVPKKRKYSEDTLPCIFCDVPNNVVKNPKPDTYITVQRAAYRRNDDAAIRFANLFNSSLEKQTFSWHRTCYASYTSEEKIRRREILLHKQDENLQEIQSTDPLTSSIIHTPRRSTRNKENDSDLCIICGQLKKNQVKATYVLSDRDAAENFLTVARLKMDDVFKKICTFDSVDSLLAQQVKFTEIEIPLCNSMAYELSFLTERINSYIENEELSANNEITKGLLIKKYGGKILFSHPADKSKSAIVIMVNIPLELLAEKIRESSDSRKLIRRVVIRLVKLAQKIKL</sequence>
<dbReference type="EMBL" id="JAHXZJ010001864">
    <property type="protein sequence ID" value="KAH0550024.1"/>
    <property type="molecule type" value="Genomic_DNA"/>
</dbReference>
<reference evidence="1 2" key="1">
    <citation type="journal article" date="2021" name="J. Hered.">
        <title>A chromosome-level genome assembly of the parasitoid wasp, Cotesia glomerata (Hymenoptera: Braconidae).</title>
        <authorList>
            <person name="Pinto B.J."/>
            <person name="Weis J.J."/>
            <person name="Gamble T."/>
            <person name="Ode P.J."/>
            <person name="Paul R."/>
            <person name="Zaspel J.M."/>
        </authorList>
    </citation>
    <scope>NUCLEOTIDE SEQUENCE [LARGE SCALE GENOMIC DNA]</scope>
    <source>
        <strain evidence="1">CgM1</strain>
    </source>
</reference>
<evidence type="ECO:0000313" key="2">
    <source>
        <dbReference type="Proteomes" id="UP000826195"/>
    </source>
</evidence>
<dbReference type="AlphaFoldDB" id="A0AAV7HXS5"/>
<name>A0AAV7HXS5_COTGL</name>
<keyword evidence="2" id="KW-1185">Reference proteome</keyword>
<accession>A0AAV7HXS5</accession>
<dbReference type="Proteomes" id="UP000826195">
    <property type="component" value="Unassembled WGS sequence"/>
</dbReference>
<evidence type="ECO:0000313" key="1">
    <source>
        <dbReference type="EMBL" id="KAH0550024.1"/>
    </source>
</evidence>
<gene>
    <name evidence="1" type="ORF">KQX54_016921</name>
</gene>
<organism evidence="1 2">
    <name type="scientific">Cotesia glomerata</name>
    <name type="common">Lepidopteran parasitic wasp</name>
    <name type="synonym">Apanteles glomeratus</name>
    <dbReference type="NCBI Taxonomy" id="32391"/>
    <lineage>
        <taxon>Eukaryota</taxon>
        <taxon>Metazoa</taxon>
        <taxon>Ecdysozoa</taxon>
        <taxon>Arthropoda</taxon>
        <taxon>Hexapoda</taxon>
        <taxon>Insecta</taxon>
        <taxon>Pterygota</taxon>
        <taxon>Neoptera</taxon>
        <taxon>Endopterygota</taxon>
        <taxon>Hymenoptera</taxon>
        <taxon>Apocrita</taxon>
        <taxon>Ichneumonoidea</taxon>
        <taxon>Braconidae</taxon>
        <taxon>Microgastrinae</taxon>
        <taxon>Cotesia</taxon>
    </lineage>
</organism>
<proteinExistence type="predicted"/>